<name>A0AA88X4G8_9ASTE</name>
<dbReference type="PANTHER" id="PTHR46502">
    <property type="entry name" value="C2 DOMAIN-CONTAINING"/>
    <property type="match status" value="1"/>
</dbReference>
<dbReference type="AlphaFoldDB" id="A0AA88X4G8"/>
<evidence type="ECO:0000256" key="1">
    <source>
        <dbReference type="ARBA" id="ARBA00022723"/>
    </source>
</evidence>
<evidence type="ECO:0000259" key="3">
    <source>
        <dbReference type="PROSITE" id="PS50004"/>
    </source>
</evidence>
<gene>
    <name evidence="4" type="ORF">RJ639_029309</name>
</gene>
<dbReference type="Proteomes" id="UP001188597">
    <property type="component" value="Unassembled WGS sequence"/>
</dbReference>
<dbReference type="InterPro" id="IPR035892">
    <property type="entry name" value="C2_domain_sf"/>
</dbReference>
<keyword evidence="1" id="KW-0479">Metal-binding</keyword>
<evidence type="ECO:0000313" key="5">
    <source>
        <dbReference type="Proteomes" id="UP001188597"/>
    </source>
</evidence>
<feature type="domain" description="C2" evidence="3">
    <location>
        <begin position="64"/>
        <end position="199"/>
    </location>
</feature>
<sequence>MIMSDDNVATRVLDIVDIVNDRKITCFSKLFDPDSSELRREDMTNSVEAGKARYWFSTDKPLNLQGKTTLASCTDQDREMGISGTLEVVLESAEGIKTRDTICCLGCLIPWIDATQPYVFVQHGSQEHISSVAEEEGKKHVWNEKFKFNVDYPGGQDHPEDKLIFRVMDKHKISEDEFVGEATIYIKEVLLEGMERGKFELQSRKYRVVAPDTTYTGQICVAITFTKVWFVTIVTLGFFSNSPAAIRSFDYRVGTR</sequence>
<keyword evidence="2" id="KW-0106">Calcium</keyword>
<dbReference type="PROSITE" id="PS50004">
    <property type="entry name" value="C2"/>
    <property type="match status" value="1"/>
</dbReference>
<dbReference type="EMBL" id="JAVXUP010000094">
    <property type="protein sequence ID" value="KAK3038509.1"/>
    <property type="molecule type" value="Genomic_DNA"/>
</dbReference>
<dbReference type="SMART" id="SM00239">
    <property type="entry name" value="C2"/>
    <property type="match status" value="1"/>
</dbReference>
<dbReference type="Gene3D" id="2.60.40.150">
    <property type="entry name" value="C2 domain"/>
    <property type="match status" value="1"/>
</dbReference>
<dbReference type="SUPFAM" id="SSF49562">
    <property type="entry name" value="C2 domain (Calcium/lipid-binding domain, CaLB)"/>
    <property type="match status" value="1"/>
</dbReference>
<comment type="caution">
    <text evidence="4">The sequence shown here is derived from an EMBL/GenBank/DDBJ whole genome shotgun (WGS) entry which is preliminary data.</text>
</comment>
<dbReference type="PANTHER" id="PTHR46502:SF18">
    <property type="entry name" value="C2 DOMAIN-CONTAINING PROTEIN"/>
    <property type="match status" value="1"/>
</dbReference>
<organism evidence="4 5">
    <name type="scientific">Escallonia herrerae</name>
    <dbReference type="NCBI Taxonomy" id="1293975"/>
    <lineage>
        <taxon>Eukaryota</taxon>
        <taxon>Viridiplantae</taxon>
        <taxon>Streptophyta</taxon>
        <taxon>Embryophyta</taxon>
        <taxon>Tracheophyta</taxon>
        <taxon>Spermatophyta</taxon>
        <taxon>Magnoliopsida</taxon>
        <taxon>eudicotyledons</taxon>
        <taxon>Gunneridae</taxon>
        <taxon>Pentapetalae</taxon>
        <taxon>asterids</taxon>
        <taxon>campanulids</taxon>
        <taxon>Escalloniales</taxon>
        <taxon>Escalloniaceae</taxon>
        <taxon>Escallonia</taxon>
    </lineage>
</organism>
<proteinExistence type="predicted"/>
<evidence type="ECO:0000256" key="2">
    <source>
        <dbReference type="ARBA" id="ARBA00022837"/>
    </source>
</evidence>
<dbReference type="InterPro" id="IPR000008">
    <property type="entry name" value="C2_dom"/>
</dbReference>
<dbReference type="Pfam" id="PF00168">
    <property type="entry name" value="C2"/>
    <property type="match status" value="1"/>
</dbReference>
<evidence type="ECO:0000313" key="4">
    <source>
        <dbReference type="EMBL" id="KAK3038509.1"/>
    </source>
</evidence>
<accession>A0AA88X4G8</accession>
<protein>
    <recommendedName>
        <fullName evidence="3">C2 domain-containing protein</fullName>
    </recommendedName>
</protein>
<dbReference type="GO" id="GO:0046872">
    <property type="term" value="F:metal ion binding"/>
    <property type="evidence" value="ECO:0007669"/>
    <property type="project" value="UniProtKB-KW"/>
</dbReference>
<reference evidence="4" key="1">
    <citation type="submission" date="2022-12" db="EMBL/GenBank/DDBJ databases">
        <title>Draft genome assemblies for two species of Escallonia (Escalloniales).</title>
        <authorList>
            <person name="Chanderbali A."/>
            <person name="Dervinis C."/>
            <person name="Anghel I."/>
            <person name="Soltis D."/>
            <person name="Soltis P."/>
            <person name="Zapata F."/>
        </authorList>
    </citation>
    <scope>NUCLEOTIDE SEQUENCE</scope>
    <source>
        <strain evidence="4">UCBG64.0493</strain>
        <tissue evidence="4">Leaf</tissue>
    </source>
</reference>
<keyword evidence="5" id="KW-1185">Reference proteome</keyword>